<proteinExistence type="predicted"/>
<gene>
    <name evidence="1" type="ORF">METZ01_LOCUS426182</name>
</gene>
<accession>A0A382XSS3</accession>
<name>A0A382XSS3_9ZZZZ</name>
<reference evidence="1" key="1">
    <citation type="submission" date="2018-05" db="EMBL/GenBank/DDBJ databases">
        <authorList>
            <person name="Lanie J.A."/>
            <person name="Ng W.-L."/>
            <person name="Kazmierczak K.M."/>
            <person name="Andrzejewski T.M."/>
            <person name="Davidsen T.M."/>
            <person name="Wayne K.J."/>
            <person name="Tettelin H."/>
            <person name="Glass J.I."/>
            <person name="Rusch D."/>
            <person name="Podicherti R."/>
            <person name="Tsui H.-C.T."/>
            <person name="Winkler M.E."/>
        </authorList>
    </citation>
    <scope>NUCLEOTIDE SEQUENCE</scope>
</reference>
<dbReference type="AlphaFoldDB" id="A0A382XSS3"/>
<protein>
    <submittedName>
        <fullName evidence="1">Uncharacterized protein</fullName>
    </submittedName>
</protein>
<feature type="non-terminal residue" evidence="1">
    <location>
        <position position="25"/>
    </location>
</feature>
<sequence>MKLKTTTCISLLAFSILATPATRAF</sequence>
<evidence type="ECO:0000313" key="1">
    <source>
        <dbReference type="EMBL" id="SVD73328.1"/>
    </source>
</evidence>
<dbReference type="EMBL" id="UINC01169673">
    <property type="protein sequence ID" value="SVD73328.1"/>
    <property type="molecule type" value="Genomic_DNA"/>
</dbReference>
<organism evidence="1">
    <name type="scientific">marine metagenome</name>
    <dbReference type="NCBI Taxonomy" id="408172"/>
    <lineage>
        <taxon>unclassified sequences</taxon>
        <taxon>metagenomes</taxon>
        <taxon>ecological metagenomes</taxon>
    </lineage>
</organism>